<dbReference type="STRING" id="1230905.A0A1G4KCQ2"/>
<dbReference type="Proteomes" id="UP000191024">
    <property type="component" value="Chromosome G"/>
</dbReference>
<dbReference type="Pfam" id="PF17119">
    <property type="entry name" value="MMU163"/>
    <property type="match status" value="1"/>
</dbReference>
<proteinExistence type="predicted"/>
<evidence type="ECO:0000313" key="1">
    <source>
        <dbReference type="EMBL" id="SCV02173.1"/>
    </source>
</evidence>
<name>A0A1G4KCQ2_9SACH</name>
<dbReference type="OrthoDB" id="5329385at2759"/>
<reference evidence="1 2" key="1">
    <citation type="submission" date="2016-03" db="EMBL/GenBank/DDBJ databases">
        <authorList>
            <person name="Devillers H."/>
        </authorList>
    </citation>
    <scope>NUCLEOTIDE SEQUENCE [LARGE SCALE GENOMIC DNA]</scope>
    <source>
        <strain evidence="1">CBS 11717</strain>
    </source>
</reference>
<dbReference type="EMBL" id="LT598469">
    <property type="protein sequence ID" value="SCV02173.1"/>
    <property type="molecule type" value="Genomic_DNA"/>
</dbReference>
<gene>
    <name evidence="1" type="ORF">LAMI_0G16556G</name>
</gene>
<organism evidence="1 2">
    <name type="scientific">Lachancea mirantina</name>
    <dbReference type="NCBI Taxonomy" id="1230905"/>
    <lineage>
        <taxon>Eukaryota</taxon>
        <taxon>Fungi</taxon>
        <taxon>Dikarya</taxon>
        <taxon>Ascomycota</taxon>
        <taxon>Saccharomycotina</taxon>
        <taxon>Saccharomycetes</taxon>
        <taxon>Saccharomycetales</taxon>
        <taxon>Saccharomycetaceae</taxon>
        <taxon>Lachancea</taxon>
    </lineage>
</organism>
<keyword evidence="2" id="KW-1185">Reference proteome</keyword>
<protein>
    <submittedName>
        <fullName evidence="1">LAMI_0G16556g1_1</fullName>
    </submittedName>
</protein>
<dbReference type="InterPro" id="IPR031342">
    <property type="entry name" value="Mug163-like"/>
</dbReference>
<accession>A0A1G4KCQ2</accession>
<sequence>MGLQGRVYASLFRRTLCACRKPDRHANLGAIAEYLIERAVPRMLQESVKDDLLDENIRLRLLPTTHPYIPTIHGVTKYKHSLNAIRLIIRNFMLNERCALHVTNSESFPRERLCEVYNTCTSMDKLVVHWQSCPDNCPHLGADDVTSEAKLGLFKAASSDILLSDSQRKEILKYINHPGQQLSQNFLVTNASSAHEAQLPISRVLSGIFIFEFDERNERIVAHTIDNVEVADQEKRIETSTPLAW</sequence>
<dbReference type="AlphaFoldDB" id="A0A1G4KCQ2"/>
<evidence type="ECO:0000313" key="2">
    <source>
        <dbReference type="Proteomes" id="UP000191024"/>
    </source>
</evidence>